<comment type="similarity">
    <text evidence="1 2">Belongs to the small heat shock protein (HSP20) family.</text>
</comment>
<name>A0AA95NHK7_9BURK</name>
<evidence type="ECO:0000256" key="1">
    <source>
        <dbReference type="PROSITE-ProRule" id="PRU00285"/>
    </source>
</evidence>
<accession>A0AA95NHK7</accession>
<organism evidence="4 5">
    <name type="scientific">Paucibacter sediminis</name>
    <dbReference type="NCBI Taxonomy" id="3019553"/>
    <lineage>
        <taxon>Bacteria</taxon>
        <taxon>Pseudomonadati</taxon>
        <taxon>Pseudomonadota</taxon>
        <taxon>Betaproteobacteria</taxon>
        <taxon>Burkholderiales</taxon>
        <taxon>Sphaerotilaceae</taxon>
        <taxon>Roseateles</taxon>
    </lineage>
</organism>
<protein>
    <submittedName>
        <fullName evidence="4">Hsp20/alpha crystallin family protein</fullName>
    </submittedName>
</protein>
<dbReference type="EMBL" id="CP116346">
    <property type="protein sequence ID" value="WIT13708.1"/>
    <property type="molecule type" value="Genomic_DNA"/>
</dbReference>
<dbReference type="AlphaFoldDB" id="A0AA95NHK7"/>
<dbReference type="PROSITE" id="PS01031">
    <property type="entry name" value="SHSP"/>
    <property type="match status" value="1"/>
</dbReference>
<dbReference type="InterPro" id="IPR008978">
    <property type="entry name" value="HSP20-like_chaperone"/>
</dbReference>
<dbReference type="Gene3D" id="2.60.40.790">
    <property type="match status" value="1"/>
</dbReference>
<dbReference type="SUPFAM" id="SSF49764">
    <property type="entry name" value="HSP20-like chaperones"/>
    <property type="match status" value="1"/>
</dbReference>
<sequence length="176" mass="19640">MSKLAEQLKHGAGQAWESLSEGWRELGARASGALTRFWSVAESPAEGAAAAQPKPAAAFDARWPPPARWTFMAVDIYADEQQLSVRIEAPGMSREDFRIEMSSPQVLSVSGHKRCDAEFDRGHYRLVQCAYGSFRRDIHLPAAVDVNQAQARYENGVLRIALPRQQGYRRQVEVRG</sequence>
<dbReference type="KEGG" id="pais:PFX98_08835"/>
<evidence type="ECO:0000256" key="2">
    <source>
        <dbReference type="RuleBase" id="RU003616"/>
    </source>
</evidence>
<dbReference type="InterPro" id="IPR002068">
    <property type="entry name" value="A-crystallin/Hsp20_dom"/>
</dbReference>
<reference evidence="4" key="1">
    <citation type="submission" date="2023-01" db="EMBL/GenBank/DDBJ databases">
        <title>Whole genome sequence of Paucibacter sp. S2-9 isolated from pond sediment.</title>
        <authorList>
            <person name="Jung J.Y."/>
        </authorList>
    </citation>
    <scope>NUCLEOTIDE SEQUENCE</scope>
    <source>
        <strain evidence="4">S2-9</strain>
    </source>
</reference>
<evidence type="ECO:0000313" key="5">
    <source>
        <dbReference type="Proteomes" id="UP001177769"/>
    </source>
</evidence>
<dbReference type="PANTHER" id="PTHR11527">
    <property type="entry name" value="HEAT-SHOCK PROTEIN 20 FAMILY MEMBER"/>
    <property type="match status" value="1"/>
</dbReference>
<dbReference type="CDD" id="cd06464">
    <property type="entry name" value="ACD_sHsps-like"/>
    <property type="match status" value="1"/>
</dbReference>
<evidence type="ECO:0000313" key="4">
    <source>
        <dbReference type="EMBL" id="WIT13708.1"/>
    </source>
</evidence>
<dbReference type="InterPro" id="IPR031107">
    <property type="entry name" value="Small_HSP"/>
</dbReference>
<dbReference type="Proteomes" id="UP001177769">
    <property type="component" value="Chromosome"/>
</dbReference>
<dbReference type="RefSeq" id="WP_285234828.1">
    <property type="nucleotide sequence ID" value="NZ_CP116346.1"/>
</dbReference>
<evidence type="ECO:0000259" key="3">
    <source>
        <dbReference type="PROSITE" id="PS01031"/>
    </source>
</evidence>
<dbReference type="Pfam" id="PF00011">
    <property type="entry name" value="HSP20"/>
    <property type="match status" value="1"/>
</dbReference>
<gene>
    <name evidence="4" type="ORF">PFX98_08835</name>
</gene>
<feature type="domain" description="SHSP" evidence="3">
    <location>
        <begin position="65"/>
        <end position="176"/>
    </location>
</feature>
<proteinExistence type="inferred from homology"/>
<keyword evidence="5" id="KW-1185">Reference proteome</keyword>